<feature type="compositionally biased region" description="Low complexity" evidence="1">
    <location>
        <begin position="197"/>
        <end position="214"/>
    </location>
</feature>
<sequence length="359" mass="39271">MLQFDVFPEAFGLAPQHPMGRCFCKFDSETTFSAFLDGINSWLNVLPHDDHGSVVVRFGPRAPFPDHFPQRLAEHTWPIPPPLPQSPRPKPSLDHPASIGDGAPIPRPPSPAAPADDTAPEYLPPVFAASLTPTSMARIYDLLHRTRRSRGASTSELTLVEALGAMGLLAQCWLSRDEDPRATLSGHQARRFLEDGTTPTHAPAPFTASSPTSRHTSRRSCGSSALGSAAPSRPPQRHLRSPPSSQTSNQLEAGTFQENQAMSLRAFRDTASTLDMTAPSRWNIAPDGVVLIDVSQVTARDIRSTFSSPTTIHTHDPSTTTTITLHTRIRASIVYPYKIGRSDPPPEMAALIEEIQYRW</sequence>
<organism evidence="2 3">
    <name type="scientific">Stachybotrys chartarum (strain CBS 109288 / IBT 7711)</name>
    <name type="common">Toxic black mold</name>
    <name type="synonym">Stilbospora chartarum</name>
    <dbReference type="NCBI Taxonomy" id="1280523"/>
    <lineage>
        <taxon>Eukaryota</taxon>
        <taxon>Fungi</taxon>
        <taxon>Dikarya</taxon>
        <taxon>Ascomycota</taxon>
        <taxon>Pezizomycotina</taxon>
        <taxon>Sordariomycetes</taxon>
        <taxon>Hypocreomycetidae</taxon>
        <taxon>Hypocreales</taxon>
        <taxon>Stachybotryaceae</taxon>
        <taxon>Stachybotrys</taxon>
    </lineage>
</organism>
<proteinExistence type="predicted"/>
<feature type="region of interest" description="Disordered" evidence="1">
    <location>
        <begin position="73"/>
        <end position="121"/>
    </location>
</feature>
<accession>A0A084ALC4</accession>
<feature type="compositionally biased region" description="Pro residues" evidence="1">
    <location>
        <begin position="78"/>
        <end position="90"/>
    </location>
</feature>
<feature type="region of interest" description="Disordered" evidence="1">
    <location>
        <begin position="194"/>
        <end position="250"/>
    </location>
</feature>
<evidence type="ECO:0000313" key="2">
    <source>
        <dbReference type="EMBL" id="KEY66103.1"/>
    </source>
</evidence>
<evidence type="ECO:0000256" key="1">
    <source>
        <dbReference type="SAM" id="MobiDB-lite"/>
    </source>
</evidence>
<gene>
    <name evidence="2" type="ORF">S7711_09947</name>
</gene>
<name>A0A084ALC4_STACB</name>
<keyword evidence="3" id="KW-1185">Reference proteome</keyword>
<dbReference type="Proteomes" id="UP000028045">
    <property type="component" value="Unassembled WGS sequence"/>
</dbReference>
<protein>
    <submittedName>
        <fullName evidence="2">Uncharacterized protein</fullName>
    </submittedName>
</protein>
<reference evidence="2 3" key="1">
    <citation type="journal article" date="2014" name="BMC Genomics">
        <title>Comparative genome sequencing reveals chemotype-specific gene clusters in the toxigenic black mold Stachybotrys.</title>
        <authorList>
            <person name="Semeiks J."/>
            <person name="Borek D."/>
            <person name="Otwinowski Z."/>
            <person name="Grishin N.V."/>
        </authorList>
    </citation>
    <scope>NUCLEOTIDE SEQUENCE [LARGE SCALE GENOMIC DNA]</scope>
    <source>
        <strain evidence="3">CBS 109288 / IBT 7711</strain>
    </source>
</reference>
<dbReference type="AlphaFoldDB" id="A0A084ALC4"/>
<dbReference type="HOGENOM" id="CLU_614196_0_0_1"/>
<dbReference type="EMBL" id="KL648670">
    <property type="protein sequence ID" value="KEY66103.1"/>
    <property type="molecule type" value="Genomic_DNA"/>
</dbReference>
<evidence type="ECO:0000313" key="3">
    <source>
        <dbReference type="Proteomes" id="UP000028045"/>
    </source>
</evidence>